<keyword evidence="2" id="KW-1185">Reference proteome</keyword>
<gene>
    <name evidence="1" type="ORF">M9H77_28343</name>
</gene>
<proteinExistence type="predicted"/>
<dbReference type="Proteomes" id="UP001060085">
    <property type="component" value="Linkage Group LG06"/>
</dbReference>
<reference evidence="2" key="1">
    <citation type="journal article" date="2023" name="Nat. Plants">
        <title>Single-cell RNA sequencing provides a high-resolution roadmap for understanding the multicellular compartmentation of specialized metabolism.</title>
        <authorList>
            <person name="Sun S."/>
            <person name="Shen X."/>
            <person name="Li Y."/>
            <person name="Li Y."/>
            <person name="Wang S."/>
            <person name="Li R."/>
            <person name="Zhang H."/>
            <person name="Shen G."/>
            <person name="Guo B."/>
            <person name="Wei J."/>
            <person name="Xu J."/>
            <person name="St-Pierre B."/>
            <person name="Chen S."/>
            <person name="Sun C."/>
        </authorList>
    </citation>
    <scope>NUCLEOTIDE SEQUENCE [LARGE SCALE GENOMIC DNA]</scope>
</reference>
<evidence type="ECO:0000313" key="2">
    <source>
        <dbReference type="Proteomes" id="UP001060085"/>
    </source>
</evidence>
<protein>
    <submittedName>
        <fullName evidence="1">Uncharacterized protein</fullName>
    </submittedName>
</protein>
<name>A0ACC0AGR7_CATRO</name>
<dbReference type="EMBL" id="CM044706">
    <property type="protein sequence ID" value="KAI5659550.1"/>
    <property type="molecule type" value="Genomic_DNA"/>
</dbReference>
<comment type="caution">
    <text evidence="1">The sequence shown here is derived from an EMBL/GenBank/DDBJ whole genome shotgun (WGS) entry which is preliminary data.</text>
</comment>
<organism evidence="1 2">
    <name type="scientific">Catharanthus roseus</name>
    <name type="common">Madagascar periwinkle</name>
    <name type="synonym">Vinca rosea</name>
    <dbReference type="NCBI Taxonomy" id="4058"/>
    <lineage>
        <taxon>Eukaryota</taxon>
        <taxon>Viridiplantae</taxon>
        <taxon>Streptophyta</taxon>
        <taxon>Embryophyta</taxon>
        <taxon>Tracheophyta</taxon>
        <taxon>Spermatophyta</taxon>
        <taxon>Magnoliopsida</taxon>
        <taxon>eudicotyledons</taxon>
        <taxon>Gunneridae</taxon>
        <taxon>Pentapetalae</taxon>
        <taxon>asterids</taxon>
        <taxon>lamiids</taxon>
        <taxon>Gentianales</taxon>
        <taxon>Apocynaceae</taxon>
        <taxon>Rauvolfioideae</taxon>
        <taxon>Vinceae</taxon>
        <taxon>Catharanthinae</taxon>
        <taxon>Catharanthus</taxon>
    </lineage>
</organism>
<sequence>MVTRRFPPVNSSSYKKVPPTENHCPVYLQCRATEKSGKPRRGADKEYGKIDEKWSKQQSRNDCKRPIIGASKQRRRSRRGEEAAVTTSCRNRKRRREKRAEEDEQSQQSRREEKEQDR</sequence>
<accession>A0ACC0AGR7</accession>
<evidence type="ECO:0000313" key="1">
    <source>
        <dbReference type="EMBL" id="KAI5659550.1"/>
    </source>
</evidence>